<dbReference type="EMBL" id="CP043550">
    <property type="protein sequence ID" value="QEO57602.1"/>
    <property type="molecule type" value="Genomic_DNA"/>
</dbReference>
<gene>
    <name evidence="1" type="ORF">F0R74_06945</name>
</gene>
<protein>
    <submittedName>
        <fullName evidence="1">Helix-turn-helix domain-containing protein</fullName>
    </submittedName>
</protein>
<reference evidence="1 2" key="1">
    <citation type="submission" date="2019-09" db="EMBL/GenBank/DDBJ databases">
        <title>Complete genome sequence of Francisella marina E103-15.</title>
        <authorList>
            <person name="Tekedar H.C."/>
            <person name="Griffin M.J."/>
            <person name="Waldbieser G.C."/>
            <person name="Soto E."/>
        </authorList>
    </citation>
    <scope>NUCLEOTIDE SEQUENCE [LARGE SCALE GENOMIC DNA]</scope>
    <source>
        <strain evidence="1 2">E103-15</strain>
    </source>
</reference>
<evidence type="ECO:0000313" key="1">
    <source>
        <dbReference type="EMBL" id="QEO57602.1"/>
    </source>
</evidence>
<dbReference type="RefSeq" id="WP_149368782.1">
    <property type="nucleotide sequence ID" value="NZ_CP043550.1"/>
</dbReference>
<keyword evidence="2" id="KW-1185">Reference proteome</keyword>
<proteinExistence type="predicted"/>
<sequence length="88" mass="9882">MSIEDIIQNKVQEAIQPLANAIELLASKIKSDTSNDEIAYPVAMVAVLINRSKATIYNMIDRGELKTCNKKGESDKIKYKDFKHLINS</sequence>
<organism evidence="1 2">
    <name type="scientific">Francisella marina</name>
    <dbReference type="NCBI Taxonomy" id="2249302"/>
    <lineage>
        <taxon>Bacteria</taxon>
        <taxon>Pseudomonadati</taxon>
        <taxon>Pseudomonadota</taxon>
        <taxon>Gammaproteobacteria</taxon>
        <taxon>Thiotrichales</taxon>
        <taxon>Francisellaceae</taxon>
        <taxon>Francisella</taxon>
    </lineage>
</organism>
<accession>A0ABX5ZHG0</accession>
<dbReference type="Proteomes" id="UP000322509">
    <property type="component" value="Chromosome"/>
</dbReference>
<evidence type="ECO:0000313" key="2">
    <source>
        <dbReference type="Proteomes" id="UP000322509"/>
    </source>
</evidence>
<name>A0ABX5ZHG0_9GAMM</name>